<reference evidence="2" key="1">
    <citation type="submission" date="2022-11" db="UniProtKB">
        <authorList>
            <consortium name="WormBaseParasite"/>
        </authorList>
    </citation>
    <scope>IDENTIFICATION</scope>
</reference>
<evidence type="ECO:0000313" key="2">
    <source>
        <dbReference type="WBParaSite" id="ES5_v2.g9633.t1"/>
    </source>
</evidence>
<proteinExistence type="predicted"/>
<dbReference type="Proteomes" id="UP000887579">
    <property type="component" value="Unplaced"/>
</dbReference>
<accession>A0AC34GXT1</accession>
<organism evidence="1 2">
    <name type="scientific">Panagrolaimus sp. ES5</name>
    <dbReference type="NCBI Taxonomy" id="591445"/>
    <lineage>
        <taxon>Eukaryota</taxon>
        <taxon>Metazoa</taxon>
        <taxon>Ecdysozoa</taxon>
        <taxon>Nematoda</taxon>
        <taxon>Chromadorea</taxon>
        <taxon>Rhabditida</taxon>
        <taxon>Tylenchina</taxon>
        <taxon>Panagrolaimomorpha</taxon>
        <taxon>Panagrolaimoidea</taxon>
        <taxon>Panagrolaimidae</taxon>
        <taxon>Panagrolaimus</taxon>
    </lineage>
</organism>
<name>A0AC34GXT1_9BILA</name>
<protein>
    <submittedName>
        <fullName evidence="2">Seminal fluid protein</fullName>
    </submittedName>
</protein>
<evidence type="ECO:0000313" key="1">
    <source>
        <dbReference type="Proteomes" id="UP000887579"/>
    </source>
</evidence>
<dbReference type="WBParaSite" id="ES5_v2.g9633.t1">
    <property type="protein sequence ID" value="ES5_v2.g9633.t1"/>
    <property type="gene ID" value="ES5_v2.g9633"/>
</dbReference>
<sequence length="214" mass="23751">MKYIVLTLFCFVFFEGTFGCYQAAYGDVSPSLLLKLLQPLLENNRTKVFWRDVCGNKQKLNDCIGKDLIQNCLNIENVQKLPFAVIDAGAKIVIANFLHIDHICDKFFKFSDVEYNCLRSEVRDAQKNCPNATLSCESIDAALNCGVETSYKECGKVVGCFQKKSSTLTRCYNAILCGGCDGISSTNNLIDALCDDDEDESIQGSENGTSFVQH</sequence>